<evidence type="ECO:0000256" key="1">
    <source>
        <dbReference type="ARBA" id="ARBA00006096"/>
    </source>
</evidence>
<dbReference type="Gene3D" id="3.40.710.10">
    <property type="entry name" value="DD-peptidase/beta-lactamase superfamily"/>
    <property type="match status" value="1"/>
</dbReference>
<keyword evidence="4" id="KW-1185">Reference proteome</keyword>
<dbReference type="Pfam" id="PF02113">
    <property type="entry name" value="Peptidase_S13"/>
    <property type="match status" value="1"/>
</dbReference>
<comment type="similarity">
    <text evidence="1">Belongs to the peptidase S13 family.</text>
</comment>
<accession>A0A0M2UU80</accession>
<organism evidence="3 4">
    <name type="scientific">Candidatus Brocadia fulgida</name>
    <dbReference type="NCBI Taxonomy" id="380242"/>
    <lineage>
        <taxon>Bacteria</taxon>
        <taxon>Pseudomonadati</taxon>
        <taxon>Planctomycetota</taxon>
        <taxon>Candidatus Brocadiia</taxon>
        <taxon>Candidatus Brocadiales</taxon>
        <taxon>Candidatus Brocadiaceae</taxon>
        <taxon>Candidatus Brocadia</taxon>
    </lineage>
</organism>
<dbReference type="Proteomes" id="UP000034954">
    <property type="component" value="Unassembled WGS sequence"/>
</dbReference>
<protein>
    <submittedName>
        <fullName evidence="3">D-alanyl-D-alaninecarboxypeptidase/D-alanyl-D-alanine-endopeptidase</fullName>
    </submittedName>
</protein>
<dbReference type="Gene3D" id="3.50.80.20">
    <property type="entry name" value="D-Ala-D-Ala carboxypeptidase C, peptidase S13"/>
    <property type="match status" value="1"/>
</dbReference>
<dbReference type="SUPFAM" id="SSF56601">
    <property type="entry name" value="beta-lactamase/transpeptidase-like"/>
    <property type="match status" value="1"/>
</dbReference>
<dbReference type="GO" id="GO:0006508">
    <property type="term" value="P:proteolysis"/>
    <property type="evidence" value="ECO:0007669"/>
    <property type="project" value="InterPro"/>
</dbReference>
<sequence>MWCWRSNYVTIFAFFAVTCLFFTAISEAKIAGSHDLNKRLQVFLKNPSLKNVSCGVSIVSVTKNDSLFNYRNNDLFSVASNMKLLTTAAALEYLGPDFEYRTTVCARGIIADSGELRGDLIIKGGGDPNLSGRFYNGNIMAIPESWACAVKKRGIQVIAGDIIADDRIFDRAYTHPNWPENQLSEWYCAPSCGLSFNDNCIDITLVPDKRPGKAVRLFVEPRTSYFTIRNTCIYTSDKKEHRYAISRKPGTNEIVIKGKFWVNASPEKTWVSVHNPALYLATVLKETLEKNGVAVKGSVRLIDENDSFDEEGEPIIQTTSTMRQTILVTNKQSQNFYAEQIMKTLGAQIKGRGTSEAGIEVVREFMGKIGFRPGEYYIDDGCGLSKGNRLSPEMLTTLLAYMSKHSYGKVLLDSLPTSGIDGGLRRRMDAPKYRSRIRAKTGYIARTSTLSGYIDTTQGDVFAFSILMNNFSNLKAMQKIQDGICQAIVDCYQ</sequence>
<proteinExistence type="inferred from homology"/>
<dbReference type="PRINTS" id="PR00922">
    <property type="entry name" value="DADACBPTASE3"/>
</dbReference>
<dbReference type="GO" id="GO:0004185">
    <property type="term" value="F:serine-type carboxypeptidase activity"/>
    <property type="evidence" value="ECO:0007669"/>
    <property type="project" value="InterPro"/>
</dbReference>
<evidence type="ECO:0000313" key="3">
    <source>
        <dbReference type="EMBL" id="KKO19598.1"/>
    </source>
</evidence>
<name>A0A0M2UU80_9BACT</name>
<dbReference type="PANTHER" id="PTHR30023:SF0">
    <property type="entry name" value="PENICILLIN-SENSITIVE CARBOXYPEPTIDASE A"/>
    <property type="match status" value="1"/>
</dbReference>
<comment type="caution">
    <text evidence="3">The sequence shown here is derived from an EMBL/GenBank/DDBJ whole genome shotgun (WGS) entry which is preliminary data.</text>
</comment>
<gene>
    <name evidence="3" type="ORF">BROFUL_01705</name>
</gene>
<dbReference type="InterPro" id="IPR012338">
    <property type="entry name" value="Beta-lactam/transpept-like"/>
</dbReference>
<keyword evidence="2" id="KW-0378">Hydrolase</keyword>
<dbReference type="InterPro" id="IPR000667">
    <property type="entry name" value="Peptidase_S13"/>
</dbReference>
<dbReference type="PANTHER" id="PTHR30023">
    <property type="entry name" value="D-ALANYL-D-ALANINE CARBOXYPEPTIDASE"/>
    <property type="match status" value="1"/>
</dbReference>
<evidence type="ECO:0000256" key="2">
    <source>
        <dbReference type="ARBA" id="ARBA00022801"/>
    </source>
</evidence>
<reference evidence="3 4" key="1">
    <citation type="journal article" date="2013" name="BMC Microbiol.">
        <title>Identification of the type II cytochrome c maturation pathway in anammox bacteria by comparative genomics.</title>
        <authorList>
            <person name="Ferousi C."/>
            <person name="Speth D.R."/>
            <person name="Reimann J."/>
            <person name="Op den Camp H.J."/>
            <person name="Allen J.W."/>
            <person name="Keltjens J.T."/>
            <person name="Jetten M.S."/>
        </authorList>
    </citation>
    <scope>NUCLEOTIDE SEQUENCE [LARGE SCALE GENOMIC DNA]</scope>
    <source>
        <strain evidence="3">RU1</strain>
    </source>
</reference>
<dbReference type="GO" id="GO:0000270">
    <property type="term" value="P:peptidoglycan metabolic process"/>
    <property type="evidence" value="ECO:0007669"/>
    <property type="project" value="TreeGrafter"/>
</dbReference>
<dbReference type="NCBIfam" id="TIGR00666">
    <property type="entry name" value="PBP4"/>
    <property type="match status" value="1"/>
</dbReference>
<dbReference type="AlphaFoldDB" id="A0A0M2UU80"/>
<evidence type="ECO:0000313" key="4">
    <source>
        <dbReference type="Proteomes" id="UP000034954"/>
    </source>
</evidence>
<dbReference type="EMBL" id="LAQJ01000176">
    <property type="protein sequence ID" value="KKO19598.1"/>
    <property type="molecule type" value="Genomic_DNA"/>
</dbReference>